<dbReference type="Proteomes" id="UP000250429">
    <property type="component" value="Unassembled WGS sequence"/>
</dbReference>
<dbReference type="Pfam" id="PF14056">
    <property type="entry name" value="DUF4250"/>
    <property type="match status" value="1"/>
</dbReference>
<protein>
    <submittedName>
        <fullName evidence="1">DUF4250 domain-containing protein</fullName>
    </submittedName>
</protein>
<dbReference type="AlphaFoldDB" id="A0A173WAL7"/>
<organism evidence="1 2">
    <name type="scientific">Faecalibacterium hattorii</name>
    <dbReference type="NCBI Taxonomy" id="2935520"/>
    <lineage>
        <taxon>Bacteria</taxon>
        <taxon>Bacillati</taxon>
        <taxon>Bacillota</taxon>
        <taxon>Clostridia</taxon>
        <taxon>Eubacteriales</taxon>
        <taxon>Oscillospiraceae</taxon>
        <taxon>Faecalibacterium</taxon>
    </lineage>
</organism>
<gene>
    <name evidence="1" type="ORF">C4N23_02090</name>
</gene>
<dbReference type="RefSeq" id="WP_070099933.1">
    <property type="nucleotide sequence ID" value="NZ_JBLVPC010000025.1"/>
</dbReference>
<proteinExistence type="predicted"/>
<dbReference type="InterPro" id="IPR025346">
    <property type="entry name" value="DUF4250"/>
</dbReference>
<name>A0A173WAL7_9FIRM</name>
<comment type="caution">
    <text evidence="1">The sequence shown here is derived from an EMBL/GenBank/DDBJ whole genome shotgun (WGS) entry which is preliminary data.</text>
</comment>
<dbReference type="EMBL" id="PRLC01000002">
    <property type="protein sequence ID" value="RAW63197.1"/>
    <property type="molecule type" value="Genomic_DNA"/>
</dbReference>
<evidence type="ECO:0000313" key="1">
    <source>
        <dbReference type="EMBL" id="RAW63197.1"/>
    </source>
</evidence>
<evidence type="ECO:0000313" key="2">
    <source>
        <dbReference type="Proteomes" id="UP000250429"/>
    </source>
</evidence>
<reference evidence="1 2" key="1">
    <citation type="submission" date="2018-02" db="EMBL/GenBank/DDBJ databases">
        <title>Complete genome sequencing of Faecalibacterium prausnitzii strains isolated from the human gut.</title>
        <authorList>
            <person name="Fitzgerald B.C."/>
            <person name="Shkoporov A.N."/>
            <person name="Ross P.R."/>
            <person name="Hill C."/>
        </authorList>
    </citation>
    <scope>NUCLEOTIDE SEQUENCE [LARGE SCALE GENOMIC DNA]</scope>
    <source>
        <strain evidence="1 2">APC922/41-1</strain>
    </source>
</reference>
<keyword evidence="2" id="KW-1185">Reference proteome</keyword>
<sequence>MALPNDPIMLLSMVNLKLRDFYPTLDALCDDLDEDKTALCAKLAAAGYEYDPARNQFV</sequence>
<dbReference type="OrthoDB" id="6636823at2"/>
<accession>A0A173WAL7</accession>